<dbReference type="AlphaFoldDB" id="A0A1N5W1J6"/>
<accession>A0A1N5W1J6</accession>
<evidence type="ECO:0000313" key="2">
    <source>
        <dbReference type="Proteomes" id="UP000195607"/>
    </source>
</evidence>
<dbReference type="SUPFAM" id="SSF52833">
    <property type="entry name" value="Thioredoxin-like"/>
    <property type="match status" value="1"/>
</dbReference>
<reference evidence="1 2" key="1">
    <citation type="submission" date="2016-04" db="EMBL/GenBank/DDBJ databases">
        <authorList>
            <person name="Evans L.H."/>
            <person name="Alamgir A."/>
            <person name="Owens N."/>
            <person name="Weber N.D."/>
            <person name="Virtaneva K."/>
            <person name="Barbian K."/>
            <person name="Babar A."/>
            <person name="Rosenke K."/>
        </authorList>
    </citation>
    <scope>NUCLEOTIDE SEQUENCE [LARGE SCALE GENOMIC DNA]</scope>
    <source>
        <strain evidence="2">S5(T) (JCM 30642 \VKM B-2941)</strain>
    </source>
</reference>
<dbReference type="Gene3D" id="3.40.30.10">
    <property type="entry name" value="Glutaredoxin"/>
    <property type="match status" value="1"/>
</dbReference>
<protein>
    <submittedName>
        <fullName evidence="1">Peroxiredoxin</fullName>
    </submittedName>
</protein>
<organism evidence="1 2">
    <name type="scientific">Cuniculiplasma divulgatum</name>
    <dbReference type="NCBI Taxonomy" id="1673428"/>
    <lineage>
        <taxon>Archaea</taxon>
        <taxon>Methanobacteriati</taxon>
        <taxon>Thermoplasmatota</taxon>
        <taxon>Thermoplasmata</taxon>
        <taxon>Thermoplasmatales</taxon>
        <taxon>Cuniculiplasmataceae</taxon>
        <taxon>Cuniculiplasma</taxon>
    </lineage>
</organism>
<dbReference type="GeneID" id="41588857"/>
<evidence type="ECO:0000313" key="1">
    <source>
        <dbReference type="EMBL" id="SIM79094.1"/>
    </source>
</evidence>
<dbReference type="RefSeq" id="WP_148690041.1">
    <property type="nucleotide sequence ID" value="NZ_LT671858.1"/>
</dbReference>
<sequence length="199" mass="22026">MSNLKKKKMEQLRKKKLEMRKRIEKVAFLSITVAILVVVGIHYSGSLSGGNHNVTKPKQSLTDFNVYLITDTTISTKSLEGSPLVVWFMTTWCSSCAEGSELLASQYYNTFRTDGIHLLQIENYNDLNEQGMSLQQFVTQYGGANEPGWYIGTSTLSVTQQYNPTSALDVYYLVNSQGYIVGSGQGLGANLNSVIETLG</sequence>
<proteinExistence type="predicted"/>
<name>A0A1N5W1J6_9ARCH</name>
<dbReference type="Proteomes" id="UP000195607">
    <property type="component" value="Chromosome I"/>
</dbReference>
<gene>
    <name evidence="1" type="ORF">CSP5_1616</name>
</gene>
<dbReference type="InterPro" id="IPR036249">
    <property type="entry name" value="Thioredoxin-like_sf"/>
</dbReference>
<dbReference type="EMBL" id="LT671858">
    <property type="protein sequence ID" value="SIM79094.1"/>
    <property type="molecule type" value="Genomic_DNA"/>
</dbReference>